<evidence type="ECO:0000313" key="3">
    <source>
        <dbReference type="Proteomes" id="UP000460272"/>
    </source>
</evidence>
<name>A0A6P2C6N5_9ACTN</name>
<dbReference type="Proteomes" id="UP000460272">
    <property type="component" value="Unassembled WGS sequence"/>
</dbReference>
<proteinExistence type="predicted"/>
<dbReference type="Pfam" id="PF20229">
    <property type="entry name" value="ChrB_N"/>
    <property type="match status" value="1"/>
</dbReference>
<organism evidence="2 3">
    <name type="scientific">Trebonia kvetii</name>
    <dbReference type="NCBI Taxonomy" id="2480626"/>
    <lineage>
        <taxon>Bacteria</taxon>
        <taxon>Bacillati</taxon>
        <taxon>Actinomycetota</taxon>
        <taxon>Actinomycetes</taxon>
        <taxon>Streptosporangiales</taxon>
        <taxon>Treboniaceae</taxon>
        <taxon>Trebonia</taxon>
    </lineage>
</organism>
<evidence type="ECO:0000259" key="1">
    <source>
        <dbReference type="Pfam" id="PF20229"/>
    </source>
</evidence>
<protein>
    <submittedName>
        <fullName evidence="2">Chromate resistance protein</fullName>
    </submittedName>
</protein>
<dbReference type="OrthoDB" id="3790780at2"/>
<gene>
    <name evidence="2" type="ORF">EAS64_14665</name>
</gene>
<dbReference type="AlphaFoldDB" id="A0A6P2C6N5"/>
<comment type="caution">
    <text evidence="2">The sequence shown here is derived from an EMBL/GenBank/DDBJ whole genome shotgun (WGS) entry which is preliminary data.</text>
</comment>
<dbReference type="RefSeq" id="WP_145853431.1">
    <property type="nucleotide sequence ID" value="NZ_RPFW01000002.1"/>
</dbReference>
<keyword evidence="3" id="KW-1185">Reference proteome</keyword>
<dbReference type="InterPro" id="IPR046858">
    <property type="entry name" value="ChrB_N"/>
</dbReference>
<evidence type="ECO:0000313" key="2">
    <source>
        <dbReference type="EMBL" id="TVZ05731.1"/>
    </source>
</evidence>
<dbReference type="EMBL" id="RPFW01000002">
    <property type="protein sequence ID" value="TVZ05731.1"/>
    <property type="molecule type" value="Genomic_DNA"/>
</dbReference>
<accession>A0A6P2C6N5</accession>
<sequence>MSQAEDWVLLAYRLPRVPSTPRSAVWRKLKRLGVAWLSDGLVALPADPRTREQLEWVAEEVTEHGGEATVWLGRPLDARAASAVAGRMTAAVAAEYDALAAEAATLRSADAAGRRRAVTRLRRELHRIQGRDFFACPQREAARLAVEQLAAADTAGTPA</sequence>
<feature type="domain" description="ChrB N-terminal" evidence="1">
    <location>
        <begin position="22"/>
        <end position="104"/>
    </location>
</feature>
<reference evidence="2 3" key="1">
    <citation type="submission" date="2018-11" db="EMBL/GenBank/DDBJ databases">
        <title>Trebonia kvetii gen.nov., sp.nov., a novel acidophilic actinobacterium, and proposal of the new actinobacterial family Treboniaceae fam. nov.</title>
        <authorList>
            <person name="Rapoport D."/>
            <person name="Sagova-Mareckova M."/>
            <person name="Sedlacek I."/>
            <person name="Provaznik J."/>
            <person name="Kralova S."/>
            <person name="Pavlinic D."/>
            <person name="Benes V."/>
            <person name="Kopecky J."/>
        </authorList>
    </citation>
    <scope>NUCLEOTIDE SEQUENCE [LARGE SCALE GENOMIC DNA]</scope>
    <source>
        <strain evidence="2 3">15Tr583</strain>
    </source>
</reference>